<dbReference type="InterPro" id="IPR036719">
    <property type="entry name" value="Neuro-gated_channel_TM_sf"/>
</dbReference>
<comment type="caution">
    <text evidence="20">The sequence shown here is derived from an EMBL/GenBank/DDBJ whole genome shotgun (WGS) entry which is preliminary data.</text>
</comment>
<dbReference type="PRINTS" id="PR00252">
    <property type="entry name" value="NRIONCHANNEL"/>
</dbReference>
<evidence type="ECO:0000256" key="8">
    <source>
        <dbReference type="ARBA" id="ARBA00023065"/>
    </source>
</evidence>
<organism evidence="20 21">
    <name type="scientific">Oedothorax gibbosus</name>
    <dbReference type="NCBI Taxonomy" id="931172"/>
    <lineage>
        <taxon>Eukaryota</taxon>
        <taxon>Metazoa</taxon>
        <taxon>Ecdysozoa</taxon>
        <taxon>Arthropoda</taxon>
        <taxon>Chelicerata</taxon>
        <taxon>Arachnida</taxon>
        <taxon>Araneae</taxon>
        <taxon>Araneomorphae</taxon>
        <taxon>Entelegynae</taxon>
        <taxon>Araneoidea</taxon>
        <taxon>Linyphiidae</taxon>
        <taxon>Erigoninae</taxon>
        <taxon>Oedothorax</taxon>
    </lineage>
</organism>
<dbReference type="PRINTS" id="PR00254">
    <property type="entry name" value="NICOTINICR"/>
</dbReference>
<keyword evidence="15 17" id="KW-0407">Ion channel</keyword>
<evidence type="ECO:0000256" key="3">
    <source>
        <dbReference type="ARBA" id="ARBA00022448"/>
    </source>
</evidence>
<feature type="transmembrane region" description="Helical" evidence="17">
    <location>
        <begin position="237"/>
        <end position="260"/>
    </location>
</feature>
<evidence type="ECO:0000256" key="9">
    <source>
        <dbReference type="ARBA" id="ARBA00023136"/>
    </source>
</evidence>
<feature type="transmembrane region" description="Helical" evidence="17">
    <location>
        <begin position="420"/>
        <end position="442"/>
    </location>
</feature>
<dbReference type="EMBL" id="JAFNEN010000342">
    <property type="protein sequence ID" value="KAG8185245.1"/>
    <property type="molecule type" value="Genomic_DNA"/>
</dbReference>
<evidence type="ECO:0000259" key="19">
    <source>
        <dbReference type="Pfam" id="PF02932"/>
    </source>
</evidence>
<dbReference type="SUPFAM" id="SSF90112">
    <property type="entry name" value="Neurotransmitter-gated ion-channel transmembrane pore"/>
    <property type="match status" value="1"/>
</dbReference>
<dbReference type="InterPro" id="IPR038050">
    <property type="entry name" value="Neuro_actylchol_rec"/>
</dbReference>
<keyword evidence="7" id="KW-0770">Synapse</keyword>
<keyword evidence="5 17" id="KW-0812">Transmembrane</keyword>
<comment type="function">
    <text evidence="1">After binding acetylcholine, the AChR responds by an extensive change in conformation that affects all subunits and leads to opening of an ion-conducting channel across the plasma membrane.</text>
</comment>
<keyword evidence="4" id="KW-1003">Cell membrane</keyword>
<accession>A0AAV6UM39</accession>
<keyword evidence="11" id="KW-0675">Receptor</keyword>
<keyword evidence="12" id="KW-0325">Glycoprotein</keyword>
<dbReference type="InterPro" id="IPR018000">
    <property type="entry name" value="Neurotransmitter_ion_chnl_CS"/>
</dbReference>
<dbReference type="Gene3D" id="2.70.170.10">
    <property type="entry name" value="Neurotransmitter-gated ion-channel ligand-binding domain"/>
    <property type="match status" value="1"/>
</dbReference>
<sequence>MQGINYISDEKNQVLTTNVWLDQEWMDDYLGWNPLEYENLTKIRIPCEKLWLPDIVLYNNADDYTRGYMNSRAMLEPSGNVFWPPPTKLRSTCPVDVTYFPFDDQTCILKMGSWIYDGLQVDVMNRTSEVDLSNYVPNGEWELLEARIVRNVVFYSCCTEPFPDVTVTLVIRRKTLYYMYNVVMPCMMMSVLTLLVFVLPPDSGEKIALGVTVLLAFSVFMLAIAEKMPETSESIPLLGIYLTVVMAITSISVVVTVVVLNFHYRGPSRKEVPQYLRELILQRFASCNCFGSSSKSAARRNYDAGIHVPPSFKGDSFRLTIDSLHEELKDMNPDLTCNESPGAMNIGSDLTTSKRRSHTVPVSKSHVNGASPGSVGSSSTRIQAEILRALQYLLHRQELEDHRVRVVNEWRQIALAFDRILFWIFFVVTVVSSLSFLVIVPLHRRGLKFT</sequence>
<dbReference type="Proteomes" id="UP000827092">
    <property type="component" value="Unassembled WGS sequence"/>
</dbReference>
<evidence type="ECO:0000313" key="20">
    <source>
        <dbReference type="EMBL" id="KAG8185245.1"/>
    </source>
</evidence>
<dbReference type="InterPro" id="IPR006029">
    <property type="entry name" value="Neurotrans-gated_channel_TM"/>
</dbReference>
<dbReference type="GO" id="GO:0004888">
    <property type="term" value="F:transmembrane signaling receptor activity"/>
    <property type="evidence" value="ECO:0007669"/>
    <property type="project" value="InterPro"/>
</dbReference>
<dbReference type="InterPro" id="IPR036734">
    <property type="entry name" value="Neur_chan_lig-bd_sf"/>
</dbReference>
<reference evidence="20 21" key="1">
    <citation type="journal article" date="2022" name="Nat. Ecol. Evol.">
        <title>A masculinizing supergene underlies an exaggerated male reproductive morph in a spider.</title>
        <authorList>
            <person name="Hendrickx F."/>
            <person name="De Corte Z."/>
            <person name="Sonet G."/>
            <person name="Van Belleghem S.M."/>
            <person name="Kostlbacher S."/>
            <person name="Vangestel C."/>
        </authorList>
    </citation>
    <scope>NUCLEOTIDE SEQUENCE [LARGE SCALE GENOMIC DNA]</scope>
    <source>
        <strain evidence="20">W744_W776</strain>
    </source>
</reference>
<dbReference type="GO" id="GO:0022848">
    <property type="term" value="F:acetylcholine-gated monoatomic cation-selective channel activity"/>
    <property type="evidence" value="ECO:0007669"/>
    <property type="project" value="InterPro"/>
</dbReference>
<dbReference type="CDD" id="cd18997">
    <property type="entry name" value="LGIC_ECD_nAChR"/>
    <property type="match status" value="1"/>
</dbReference>
<comment type="subcellular location">
    <subcellularLocation>
        <location evidence="16">Postsynaptic cell membrane</location>
        <topology evidence="16">Multi-pass membrane protein</topology>
    </subcellularLocation>
</comment>
<evidence type="ECO:0000259" key="18">
    <source>
        <dbReference type="Pfam" id="PF02931"/>
    </source>
</evidence>
<keyword evidence="9 17" id="KW-0472">Membrane</keyword>
<evidence type="ECO:0000256" key="16">
    <source>
        <dbReference type="ARBA" id="ARBA00034104"/>
    </source>
</evidence>
<keyword evidence="3 17" id="KW-0813">Transport</keyword>
<evidence type="ECO:0000256" key="12">
    <source>
        <dbReference type="ARBA" id="ARBA00023180"/>
    </source>
</evidence>
<evidence type="ECO:0000256" key="11">
    <source>
        <dbReference type="ARBA" id="ARBA00023170"/>
    </source>
</evidence>
<evidence type="ECO:0000313" key="21">
    <source>
        <dbReference type="Proteomes" id="UP000827092"/>
    </source>
</evidence>
<feature type="transmembrane region" description="Helical" evidence="17">
    <location>
        <begin position="207"/>
        <end position="225"/>
    </location>
</feature>
<dbReference type="FunFam" id="2.70.170.10:FF:000016">
    <property type="entry name" value="Nicotinic acetylcholine receptor subunit"/>
    <property type="match status" value="1"/>
</dbReference>
<dbReference type="PANTHER" id="PTHR18945">
    <property type="entry name" value="NEUROTRANSMITTER GATED ION CHANNEL"/>
    <property type="match status" value="1"/>
</dbReference>
<dbReference type="Pfam" id="PF02931">
    <property type="entry name" value="Neur_chan_LBD"/>
    <property type="match status" value="1"/>
</dbReference>
<evidence type="ECO:0000256" key="14">
    <source>
        <dbReference type="ARBA" id="ARBA00023286"/>
    </source>
</evidence>
<evidence type="ECO:0000256" key="5">
    <source>
        <dbReference type="ARBA" id="ARBA00022692"/>
    </source>
</evidence>
<keyword evidence="6 17" id="KW-1133">Transmembrane helix</keyword>
<dbReference type="CDD" id="cd19051">
    <property type="entry name" value="LGIC_TM_cation"/>
    <property type="match status" value="1"/>
</dbReference>
<dbReference type="Pfam" id="PF02932">
    <property type="entry name" value="Neur_chan_memb"/>
    <property type="match status" value="1"/>
</dbReference>
<dbReference type="PROSITE" id="PS00236">
    <property type="entry name" value="NEUROTR_ION_CHANNEL"/>
    <property type="match status" value="1"/>
</dbReference>
<evidence type="ECO:0000256" key="17">
    <source>
        <dbReference type="RuleBase" id="RU000687"/>
    </source>
</evidence>
<feature type="domain" description="Neurotransmitter-gated ion-channel ligand-binding" evidence="18">
    <location>
        <begin position="9"/>
        <end position="175"/>
    </location>
</feature>
<keyword evidence="14" id="KW-1071">Ligand-gated ion channel</keyword>
<evidence type="ECO:0000256" key="13">
    <source>
        <dbReference type="ARBA" id="ARBA00023257"/>
    </source>
</evidence>
<dbReference type="InterPro" id="IPR006202">
    <property type="entry name" value="Neur_chan_lig-bd"/>
</dbReference>
<dbReference type="FunFam" id="1.20.58.390:FF:000073">
    <property type="entry name" value="Neuronal acetylcholine receptor subunit alpha-9-II"/>
    <property type="match status" value="1"/>
</dbReference>
<dbReference type="Gene3D" id="1.20.58.390">
    <property type="entry name" value="Neurotransmitter-gated ion-channel transmembrane domain"/>
    <property type="match status" value="2"/>
</dbReference>
<name>A0AAV6UM39_9ARAC</name>
<dbReference type="InterPro" id="IPR006201">
    <property type="entry name" value="Neur_channel"/>
</dbReference>
<feature type="transmembrane region" description="Helical" evidence="17">
    <location>
        <begin position="177"/>
        <end position="200"/>
    </location>
</feature>
<dbReference type="AlphaFoldDB" id="A0AAV6UM39"/>
<gene>
    <name evidence="20" type="ORF">JTE90_002770</name>
</gene>
<evidence type="ECO:0000256" key="4">
    <source>
        <dbReference type="ARBA" id="ARBA00022475"/>
    </source>
</evidence>
<keyword evidence="10" id="KW-1015">Disulfide bond</keyword>
<keyword evidence="8 17" id="KW-0406">Ion transport</keyword>
<dbReference type="SUPFAM" id="SSF63712">
    <property type="entry name" value="Nicotinic receptor ligand binding domain-like"/>
    <property type="match status" value="1"/>
</dbReference>
<dbReference type="InterPro" id="IPR002394">
    <property type="entry name" value="Nicotinic_acetylcholine_rcpt"/>
</dbReference>
<keyword evidence="13" id="KW-0628">Postsynaptic cell membrane</keyword>
<proteinExistence type="inferred from homology"/>
<evidence type="ECO:0000256" key="7">
    <source>
        <dbReference type="ARBA" id="ARBA00023018"/>
    </source>
</evidence>
<evidence type="ECO:0000256" key="15">
    <source>
        <dbReference type="ARBA" id="ARBA00023303"/>
    </source>
</evidence>
<comment type="similarity">
    <text evidence="2">Belongs to the ligand-gated ion channel (TC 1.A.9) family. Acetylcholine receptor (TC 1.A.9.1) subfamily.</text>
</comment>
<evidence type="ECO:0000256" key="1">
    <source>
        <dbReference type="ARBA" id="ARBA00003328"/>
    </source>
</evidence>
<keyword evidence="21" id="KW-1185">Reference proteome</keyword>
<evidence type="ECO:0000256" key="10">
    <source>
        <dbReference type="ARBA" id="ARBA00023157"/>
    </source>
</evidence>
<protein>
    <submittedName>
        <fullName evidence="20">Uncharacterized protein</fullName>
    </submittedName>
</protein>
<feature type="domain" description="Neurotransmitter-gated ion-channel transmembrane" evidence="19">
    <location>
        <begin position="183"/>
        <end position="434"/>
    </location>
</feature>
<dbReference type="GO" id="GO:0045211">
    <property type="term" value="C:postsynaptic membrane"/>
    <property type="evidence" value="ECO:0007669"/>
    <property type="project" value="UniProtKB-SubCell"/>
</dbReference>
<dbReference type="NCBIfam" id="TIGR00860">
    <property type="entry name" value="LIC"/>
    <property type="match status" value="1"/>
</dbReference>
<evidence type="ECO:0000256" key="6">
    <source>
        <dbReference type="ARBA" id="ARBA00022989"/>
    </source>
</evidence>
<evidence type="ECO:0000256" key="2">
    <source>
        <dbReference type="ARBA" id="ARBA00009237"/>
    </source>
</evidence>